<comment type="subcellular location">
    <subcellularLocation>
        <location evidence="1">Cell envelope</location>
    </subcellularLocation>
</comment>
<dbReference type="InterPro" id="IPR058636">
    <property type="entry name" value="Beta-barrel_YknX"/>
</dbReference>
<dbReference type="Gene3D" id="1.10.287.470">
    <property type="entry name" value="Helix hairpin bin"/>
    <property type="match status" value="1"/>
</dbReference>
<gene>
    <name evidence="11" type="ORF">CRI94_16815</name>
</gene>
<feature type="region of interest" description="Disordered" evidence="5">
    <location>
        <begin position="307"/>
        <end position="332"/>
    </location>
</feature>
<organism evidence="11 12">
    <name type="scientific">Longibacter salinarum</name>
    <dbReference type="NCBI Taxonomy" id="1850348"/>
    <lineage>
        <taxon>Bacteria</taxon>
        <taxon>Pseudomonadati</taxon>
        <taxon>Rhodothermota</taxon>
        <taxon>Rhodothermia</taxon>
        <taxon>Rhodothermales</taxon>
        <taxon>Salisaetaceae</taxon>
        <taxon>Longibacter</taxon>
    </lineage>
</organism>
<comment type="caution">
    <text evidence="11">The sequence shown here is derived from an EMBL/GenBank/DDBJ whole genome shotgun (WGS) entry which is preliminary data.</text>
</comment>
<dbReference type="PRINTS" id="PR01490">
    <property type="entry name" value="RTXTOXIND"/>
</dbReference>
<evidence type="ECO:0000313" key="11">
    <source>
        <dbReference type="EMBL" id="PEN11083.1"/>
    </source>
</evidence>
<reference evidence="11 12" key="1">
    <citation type="submission" date="2017-10" db="EMBL/GenBank/DDBJ databases">
        <title>Draft genome of Longibacter Salinarum.</title>
        <authorList>
            <person name="Goh K.M."/>
            <person name="Shamsir M.S."/>
            <person name="Lim S.W."/>
        </authorList>
    </citation>
    <scope>NUCLEOTIDE SEQUENCE [LARGE SCALE GENOMIC DNA]</scope>
    <source>
        <strain evidence="11 12">KCTC 52045</strain>
    </source>
</reference>
<dbReference type="Pfam" id="PF25967">
    <property type="entry name" value="RND-MFP_C"/>
    <property type="match status" value="1"/>
</dbReference>
<sequence length="455" mass="49336">MATSSSSRTRRILYIVGGLLVVGLAAGVTAWSTGFLGNGEEGRPVEVAEAEHRTITQVVTAFGRAQPETEVTISPDVSGEIVELTVREGDQVKKGQLLTRLRPDNYVAEVERARAEVSQARATLSERRADSLQARQQFERQEKLYDKGVVSDADFETAQSTYHQSVARLEAARYQVESAEARLQDSREQLEKTRIYAPMDGTVSKLNVEAGERVVGTSQMQGTEIMNIARLDQMELEVDVNENDVVNVALQDTAAIEIDAYPDRRFRGAVTEIANSARVSGEGTQDQVTNFPVKVRVLDAHNVDAGQVASNGSGVTRQEVPTGPDAPPNLRPGMSGTVDIFTQTMADVVSVPIQAVTVRDFNALDGGSDEPEGLDRKEDLRRVVFVAEADTARMVEVETSISDDTHVAVVAGLEGGENVIIGPYSAVSRELSEGDRVRIRDKSEDGSSMEIASND</sequence>
<evidence type="ECO:0000256" key="4">
    <source>
        <dbReference type="SAM" id="Coils"/>
    </source>
</evidence>
<dbReference type="Gene3D" id="2.40.30.170">
    <property type="match status" value="1"/>
</dbReference>
<dbReference type="PANTHER" id="PTHR30469:SF33">
    <property type="entry name" value="SLR1207 PROTEIN"/>
    <property type="match status" value="1"/>
</dbReference>
<dbReference type="EMBL" id="PDEQ01000012">
    <property type="protein sequence ID" value="PEN11083.1"/>
    <property type="molecule type" value="Genomic_DNA"/>
</dbReference>
<dbReference type="AlphaFoldDB" id="A0A2A8CUB3"/>
<proteinExistence type="inferred from homology"/>
<feature type="domain" description="Multidrug resistance protein MdtA-like barrel-sandwich hybrid" evidence="8">
    <location>
        <begin position="70"/>
        <end position="216"/>
    </location>
</feature>
<evidence type="ECO:0000256" key="2">
    <source>
        <dbReference type="ARBA" id="ARBA00009477"/>
    </source>
</evidence>
<dbReference type="RefSeq" id="WP_098078960.1">
    <property type="nucleotide sequence ID" value="NZ_PDEQ01000012.1"/>
</dbReference>
<name>A0A2A8CUB3_9BACT</name>
<dbReference type="InterPro" id="IPR058624">
    <property type="entry name" value="MdtA-like_HH"/>
</dbReference>
<keyword evidence="6" id="KW-0472">Membrane</keyword>
<evidence type="ECO:0000259" key="7">
    <source>
        <dbReference type="Pfam" id="PF25876"/>
    </source>
</evidence>
<keyword evidence="6" id="KW-1133">Transmembrane helix</keyword>
<dbReference type="GO" id="GO:1990281">
    <property type="term" value="C:efflux pump complex"/>
    <property type="evidence" value="ECO:0007669"/>
    <property type="project" value="TreeGrafter"/>
</dbReference>
<feature type="domain" description="YknX-like beta-barrel" evidence="10">
    <location>
        <begin position="236"/>
        <end position="300"/>
    </location>
</feature>
<dbReference type="InterPro" id="IPR058625">
    <property type="entry name" value="MdtA-like_BSH"/>
</dbReference>
<feature type="transmembrane region" description="Helical" evidence="6">
    <location>
        <begin position="12"/>
        <end position="31"/>
    </location>
</feature>
<evidence type="ECO:0000259" key="8">
    <source>
        <dbReference type="Pfam" id="PF25917"/>
    </source>
</evidence>
<evidence type="ECO:0000256" key="1">
    <source>
        <dbReference type="ARBA" id="ARBA00004196"/>
    </source>
</evidence>
<dbReference type="Gene3D" id="2.40.50.100">
    <property type="match status" value="1"/>
</dbReference>
<evidence type="ECO:0000256" key="5">
    <source>
        <dbReference type="SAM" id="MobiDB-lite"/>
    </source>
</evidence>
<evidence type="ECO:0000256" key="6">
    <source>
        <dbReference type="SAM" id="Phobius"/>
    </source>
</evidence>
<evidence type="ECO:0000259" key="9">
    <source>
        <dbReference type="Pfam" id="PF25967"/>
    </source>
</evidence>
<keyword evidence="4" id="KW-0175">Coiled coil</keyword>
<evidence type="ECO:0000259" key="10">
    <source>
        <dbReference type="Pfam" id="PF25990"/>
    </source>
</evidence>
<dbReference type="InterPro" id="IPR058627">
    <property type="entry name" value="MdtA-like_C"/>
</dbReference>
<evidence type="ECO:0000256" key="3">
    <source>
        <dbReference type="ARBA" id="ARBA00022448"/>
    </source>
</evidence>
<dbReference type="SUPFAM" id="SSF111369">
    <property type="entry name" value="HlyD-like secretion proteins"/>
    <property type="match status" value="1"/>
</dbReference>
<feature type="domain" description="Multidrug resistance protein MdtA-like C-terminal permuted SH3" evidence="9">
    <location>
        <begin position="378"/>
        <end position="422"/>
    </location>
</feature>
<dbReference type="GO" id="GO:0015562">
    <property type="term" value="F:efflux transmembrane transporter activity"/>
    <property type="evidence" value="ECO:0007669"/>
    <property type="project" value="InterPro"/>
</dbReference>
<keyword evidence="6" id="KW-0812">Transmembrane</keyword>
<dbReference type="Gene3D" id="2.40.420.20">
    <property type="match status" value="1"/>
</dbReference>
<dbReference type="OrthoDB" id="9809068at2"/>
<keyword evidence="12" id="KW-1185">Reference proteome</keyword>
<dbReference type="Pfam" id="PF25917">
    <property type="entry name" value="BSH_RND"/>
    <property type="match status" value="1"/>
</dbReference>
<dbReference type="NCBIfam" id="TIGR01730">
    <property type="entry name" value="RND_mfp"/>
    <property type="match status" value="1"/>
</dbReference>
<feature type="coiled-coil region" evidence="4">
    <location>
        <begin position="169"/>
        <end position="196"/>
    </location>
</feature>
<dbReference type="Proteomes" id="UP000220102">
    <property type="component" value="Unassembled WGS sequence"/>
</dbReference>
<dbReference type="InterPro" id="IPR006143">
    <property type="entry name" value="RND_pump_MFP"/>
</dbReference>
<dbReference type="PANTHER" id="PTHR30469">
    <property type="entry name" value="MULTIDRUG RESISTANCE PROTEIN MDTA"/>
    <property type="match status" value="1"/>
</dbReference>
<dbReference type="Pfam" id="PF25990">
    <property type="entry name" value="Beta-barrel_YknX"/>
    <property type="match status" value="1"/>
</dbReference>
<dbReference type="Pfam" id="PF25876">
    <property type="entry name" value="HH_MFP_RND"/>
    <property type="match status" value="1"/>
</dbReference>
<accession>A0A2A8CUB3</accession>
<feature type="domain" description="Multidrug resistance protein MdtA-like alpha-helical hairpin" evidence="7">
    <location>
        <begin position="117"/>
        <end position="184"/>
    </location>
</feature>
<keyword evidence="3" id="KW-0813">Transport</keyword>
<protein>
    <submittedName>
        <fullName evidence="11">Efflux transporter periplasmic adaptor subunit</fullName>
    </submittedName>
</protein>
<evidence type="ECO:0000313" key="12">
    <source>
        <dbReference type="Proteomes" id="UP000220102"/>
    </source>
</evidence>
<comment type="similarity">
    <text evidence="2">Belongs to the membrane fusion protein (MFP) (TC 8.A.1) family.</text>
</comment>